<dbReference type="Proteomes" id="UP000021053">
    <property type="component" value="Unassembled WGS sequence"/>
</dbReference>
<proteinExistence type="predicted"/>
<evidence type="ECO:0008006" key="5">
    <source>
        <dbReference type="Google" id="ProtNLM"/>
    </source>
</evidence>
<keyword evidence="2" id="KW-1133">Transmembrane helix</keyword>
<dbReference type="RefSeq" id="WP_063725728.1">
    <property type="nucleotide sequence ID" value="NZ_KK073874.1"/>
</dbReference>
<protein>
    <recommendedName>
        <fullName evidence="5">DUF5652 domain-containing protein</fullName>
    </recommendedName>
</protein>
<sequence length="108" mass="12136">MTSVIAEPRRPETWGHHRRWRDLTVGERRFVVAGTALDTALKVAMLVDLRRRPGEQVRGPTWAWASAALINSAGVIPAAYFAVGVTRSGRHGLRPQLPDHRQPRRHDS</sequence>
<name>A0A011AKG8_9ACTN</name>
<dbReference type="HOGENOM" id="CLU_2192633_0_0_11"/>
<evidence type="ECO:0000256" key="2">
    <source>
        <dbReference type="SAM" id="Phobius"/>
    </source>
</evidence>
<feature type="transmembrane region" description="Helical" evidence="2">
    <location>
        <begin position="61"/>
        <end position="83"/>
    </location>
</feature>
<evidence type="ECO:0000313" key="3">
    <source>
        <dbReference type="EMBL" id="EXG82466.1"/>
    </source>
</evidence>
<evidence type="ECO:0000313" key="4">
    <source>
        <dbReference type="Proteomes" id="UP000021053"/>
    </source>
</evidence>
<keyword evidence="2" id="KW-0472">Membrane</keyword>
<reference evidence="3 4" key="1">
    <citation type="submission" date="2013-07" db="EMBL/GenBank/DDBJ databases">
        <authorList>
            <consortium name="DOE Joint Genome Institute"/>
            <person name="Eisen J."/>
            <person name="Huntemann M."/>
            <person name="Han J."/>
            <person name="Chen A."/>
            <person name="Kyrpides N."/>
            <person name="Mavromatis K."/>
            <person name="Markowitz V."/>
            <person name="Palaniappan K."/>
            <person name="Ivanova N."/>
            <person name="Schaumberg A."/>
            <person name="Pati A."/>
            <person name="Liolios K."/>
            <person name="Nordberg H.P."/>
            <person name="Cantor M.N."/>
            <person name="Hua S.X."/>
            <person name="Woyke T."/>
        </authorList>
    </citation>
    <scope>NUCLEOTIDE SEQUENCE [LARGE SCALE GENOMIC DNA]</scope>
    <source>
        <strain evidence="3 4">DSM 44712</strain>
    </source>
</reference>
<evidence type="ECO:0000256" key="1">
    <source>
        <dbReference type="SAM" id="MobiDB-lite"/>
    </source>
</evidence>
<dbReference type="AlphaFoldDB" id="A0A011AKG8"/>
<accession>A0A011AKG8</accession>
<dbReference type="EMBL" id="JFBT01000001">
    <property type="protein sequence ID" value="EXG82466.1"/>
    <property type="molecule type" value="Genomic_DNA"/>
</dbReference>
<keyword evidence="4" id="KW-1185">Reference proteome</keyword>
<feature type="compositionally biased region" description="Basic and acidic residues" evidence="1">
    <location>
        <begin position="97"/>
        <end position="108"/>
    </location>
</feature>
<feature type="region of interest" description="Disordered" evidence="1">
    <location>
        <begin position="89"/>
        <end position="108"/>
    </location>
</feature>
<gene>
    <name evidence="3" type="ORF">CryarDRAFT_3654</name>
</gene>
<keyword evidence="2" id="KW-0812">Transmembrane</keyword>
<feature type="transmembrane region" description="Helical" evidence="2">
    <location>
        <begin position="30"/>
        <end position="49"/>
    </location>
</feature>
<organism evidence="3 4">
    <name type="scientific">Cryptosporangium arvum DSM 44712</name>
    <dbReference type="NCBI Taxonomy" id="927661"/>
    <lineage>
        <taxon>Bacteria</taxon>
        <taxon>Bacillati</taxon>
        <taxon>Actinomycetota</taxon>
        <taxon>Actinomycetes</taxon>
        <taxon>Cryptosporangiales</taxon>
        <taxon>Cryptosporangiaceae</taxon>
        <taxon>Cryptosporangium</taxon>
    </lineage>
</organism>
<comment type="caution">
    <text evidence="3">The sequence shown here is derived from an EMBL/GenBank/DDBJ whole genome shotgun (WGS) entry which is preliminary data.</text>
</comment>